<evidence type="ECO:0000256" key="4">
    <source>
        <dbReference type="ARBA" id="ARBA00022692"/>
    </source>
</evidence>
<dbReference type="Gene3D" id="2.170.130.10">
    <property type="entry name" value="TonB-dependent receptor, plug domain"/>
    <property type="match status" value="1"/>
</dbReference>
<dbReference type="Proteomes" id="UP001141933">
    <property type="component" value="Unassembled WGS sequence"/>
</dbReference>
<sequence>MKRIVKIIWLAGLGISSVTGSSFAQTVLDTARVYTIPEVTVTDRYQIREVRATAPVQILSAEELKALNVMQVSDAVKHFSGVTVKDYGGIGGLKTVSVRSLGAQHTAVSYDGIAVTDCQTGQIDLGRFSLENVDKLVLNNGQGEQIFQPARLFASAGTLSIQTLTPHFEDGKNSLLKGTLKTGSWGLVNPSLYWEQQLADKWSLTAQGEWMSSDGRYPYTLYYGDKDDQHSREKRKNTEVQNLRTEVNVFGNFSDKEQLRLKAYYYQSSRGLPNATTYYYDYASQHLWDKNVFVQGHYKKELNHRWAVQASAKWNWSYQRYLDPDYKGSTGQSENNYYQQEYYVSASALYRAFDNLSFSLSTDGSINRMNADLHNFAKPVRYSWLTALAGKYVNEWMTVSASVLATVINEDVSVGSSAGGHRKWSPYFSASFKPFPREEFRIRFFYKDIFRLPSFNDLYYGQTGNIRLKPEQAQQYNIGLTYGKQFEGLVSSLSATVDAYANRVTDKIVATPTKNLFIWSMVNLGKVDIKGIDVTANICLTPFEGYLLTLSGNYTYQRALDVTSSNPDSPESMTYKHQIAYTPRVSGSGQAVLETPYVNLSYAMLFSGKRYVLGQNITKNRLDGYTDHSVSAYRDFRFRKMTTSLRIEVLNLLNKNYEIVKNFPMPGRSFRLTVGIKY</sequence>
<dbReference type="PROSITE" id="PS52016">
    <property type="entry name" value="TONB_DEPENDENT_REC_3"/>
    <property type="match status" value="1"/>
</dbReference>
<dbReference type="InterPro" id="IPR000531">
    <property type="entry name" value="Beta-barrel_TonB"/>
</dbReference>
<keyword evidence="4 10" id="KW-0812">Transmembrane</keyword>
<evidence type="ECO:0000256" key="7">
    <source>
        <dbReference type="ARBA" id="ARBA00023136"/>
    </source>
</evidence>
<dbReference type="Gene3D" id="2.40.170.20">
    <property type="entry name" value="TonB-dependent receptor, beta-barrel domain"/>
    <property type="match status" value="1"/>
</dbReference>
<evidence type="ECO:0000256" key="5">
    <source>
        <dbReference type="ARBA" id="ARBA00022729"/>
    </source>
</evidence>
<protein>
    <submittedName>
        <fullName evidence="15">TonB-dependent receptor</fullName>
    </submittedName>
</protein>
<dbReference type="InterPro" id="IPR037066">
    <property type="entry name" value="Plug_dom_sf"/>
</dbReference>
<name>A0ABT4PG84_9BACT</name>
<comment type="similarity">
    <text evidence="10 11">Belongs to the TonB-dependent receptor family.</text>
</comment>
<evidence type="ECO:0000256" key="12">
    <source>
        <dbReference type="SAM" id="SignalP"/>
    </source>
</evidence>
<accession>A0ABT4PG84</accession>
<evidence type="ECO:0000256" key="9">
    <source>
        <dbReference type="ARBA" id="ARBA00023237"/>
    </source>
</evidence>
<dbReference type="InterPro" id="IPR036942">
    <property type="entry name" value="Beta-barrel_TonB_sf"/>
</dbReference>
<dbReference type="PANTHER" id="PTHR30069">
    <property type="entry name" value="TONB-DEPENDENT OUTER MEMBRANE RECEPTOR"/>
    <property type="match status" value="1"/>
</dbReference>
<evidence type="ECO:0000256" key="6">
    <source>
        <dbReference type="ARBA" id="ARBA00023077"/>
    </source>
</evidence>
<evidence type="ECO:0000259" key="13">
    <source>
        <dbReference type="Pfam" id="PF00593"/>
    </source>
</evidence>
<dbReference type="Pfam" id="PF07715">
    <property type="entry name" value="Plug"/>
    <property type="match status" value="1"/>
</dbReference>
<organism evidence="15 16">
    <name type="scientific">Phocaeicola acetigenes</name>
    <dbReference type="NCBI Taxonomy" id="3016083"/>
    <lineage>
        <taxon>Bacteria</taxon>
        <taxon>Pseudomonadati</taxon>
        <taxon>Bacteroidota</taxon>
        <taxon>Bacteroidia</taxon>
        <taxon>Bacteroidales</taxon>
        <taxon>Bacteroidaceae</taxon>
        <taxon>Phocaeicola</taxon>
    </lineage>
</organism>
<keyword evidence="2 10" id="KW-0813">Transport</keyword>
<dbReference type="InterPro" id="IPR012910">
    <property type="entry name" value="Plug_dom"/>
</dbReference>
<keyword evidence="6 11" id="KW-0798">TonB box</keyword>
<keyword evidence="7 10" id="KW-0472">Membrane</keyword>
<evidence type="ECO:0000313" key="15">
    <source>
        <dbReference type="EMBL" id="MCZ8372061.1"/>
    </source>
</evidence>
<dbReference type="Pfam" id="PF00593">
    <property type="entry name" value="TonB_dep_Rec_b-barrel"/>
    <property type="match status" value="1"/>
</dbReference>
<keyword evidence="9 10" id="KW-0998">Cell outer membrane</keyword>
<keyword evidence="5 12" id="KW-0732">Signal</keyword>
<dbReference type="EMBL" id="JAPZVM010000003">
    <property type="protein sequence ID" value="MCZ8372061.1"/>
    <property type="molecule type" value="Genomic_DNA"/>
</dbReference>
<feature type="chain" id="PRO_5046468583" evidence="12">
    <location>
        <begin position="25"/>
        <end position="678"/>
    </location>
</feature>
<evidence type="ECO:0000256" key="8">
    <source>
        <dbReference type="ARBA" id="ARBA00023170"/>
    </source>
</evidence>
<reference evidence="15" key="1">
    <citation type="submission" date="2022-12" db="EMBL/GenBank/DDBJ databases">
        <title>Phocaeicola acetigenes sp. nov., isolated feces from a healthy human.</title>
        <authorList>
            <person name="Do H."/>
            <person name="Ha Y.B."/>
            <person name="Kim J.-S."/>
            <person name="Suh M.K."/>
            <person name="Kim H.S."/>
            <person name="Lee J.-S."/>
        </authorList>
    </citation>
    <scope>NUCLEOTIDE SEQUENCE</scope>
    <source>
        <strain evidence="15">KGMB11183</strain>
    </source>
</reference>
<feature type="signal peptide" evidence="12">
    <location>
        <begin position="1"/>
        <end position="24"/>
    </location>
</feature>
<proteinExistence type="inferred from homology"/>
<feature type="domain" description="TonB-dependent receptor-like beta-barrel" evidence="13">
    <location>
        <begin position="417"/>
        <end position="652"/>
    </location>
</feature>
<dbReference type="SUPFAM" id="SSF56935">
    <property type="entry name" value="Porins"/>
    <property type="match status" value="1"/>
</dbReference>
<dbReference type="InterPro" id="IPR039426">
    <property type="entry name" value="TonB-dep_rcpt-like"/>
</dbReference>
<feature type="domain" description="TonB-dependent receptor plug" evidence="14">
    <location>
        <begin position="51"/>
        <end position="140"/>
    </location>
</feature>
<evidence type="ECO:0000256" key="10">
    <source>
        <dbReference type="PROSITE-ProRule" id="PRU01360"/>
    </source>
</evidence>
<keyword evidence="8 15" id="KW-0675">Receptor</keyword>
<evidence type="ECO:0000313" key="16">
    <source>
        <dbReference type="Proteomes" id="UP001141933"/>
    </source>
</evidence>
<evidence type="ECO:0000259" key="14">
    <source>
        <dbReference type="Pfam" id="PF07715"/>
    </source>
</evidence>
<keyword evidence="16" id="KW-1185">Reference proteome</keyword>
<evidence type="ECO:0000256" key="3">
    <source>
        <dbReference type="ARBA" id="ARBA00022452"/>
    </source>
</evidence>
<comment type="subcellular location">
    <subcellularLocation>
        <location evidence="1 10">Cell outer membrane</location>
        <topology evidence="1 10">Multi-pass membrane protein</topology>
    </subcellularLocation>
</comment>
<keyword evidence="3 10" id="KW-1134">Transmembrane beta strand</keyword>
<evidence type="ECO:0000256" key="11">
    <source>
        <dbReference type="RuleBase" id="RU003357"/>
    </source>
</evidence>
<gene>
    <name evidence="15" type="ORF">O6P32_04970</name>
</gene>
<comment type="caution">
    <text evidence="15">The sequence shown here is derived from an EMBL/GenBank/DDBJ whole genome shotgun (WGS) entry which is preliminary data.</text>
</comment>
<dbReference type="RefSeq" id="WP_269877150.1">
    <property type="nucleotide sequence ID" value="NZ_JAPZVM010000003.1"/>
</dbReference>
<evidence type="ECO:0000256" key="2">
    <source>
        <dbReference type="ARBA" id="ARBA00022448"/>
    </source>
</evidence>
<dbReference type="PANTHER" id="PTHR30069:SF29">
    <property type="entry name" value="HEMOGLOBIN AND HEMOGLOBIN-HAPTOGLOBIN-BINDING PROTEIN 1-RELATED"/>
    <property type="match status" value="1"/>
</dbReference>
<evidence type="ECO:0000256" key="1">
    <source>
        <dbReference type="ARBA" id="ARBA00004571"/>
    </source>
</evidence>